<keyword evidence="2 7" id="KW-0813">Transport</keyword>
<feature type="transmembrane region" description="Helical" evidence="7">
    <location>
        <begin position="111"/>
        <end position="133"/>
    </location>
</feature>
<comment type="caution">
    <text evidence="9">The sequence shown here is derived from an EMBL/GenBank/DDBJ whole genome shotgun (WGS) entry which is preliminary data.</text>
</comment>
<proteinExistence type="inferred from homology"/>
<evidence type="ECO:0000256" key="1">
    <source>
        <dbReference type="ARBA" id="ARBA00004651"/>
    </source>
</evidence>
<dbReference type="OrthoDB" id="9784933at2"/>
<dbReference type="GO" id="GO:0005886">
    <property type="term" value="C:plasma membrane"/>
    <property type="evidence" value="ECO:0007669"/>
    <property type="project" value="UniProtKB-SubCell"/>
</dbReference>
<organism evidence="9 10">
    <name type="scientific">Chloroflexus islandicus</name>
    <dbReference type="NCBI Taxonomy" id="1707952"/>
    <lineage>
        <taxon>Bacteria</taxon>
        <taxon>Bacillati</taxon>
        <taxon>Chloroflexota</taxon>
        <taxon>Chloroflexia</taxon>
        <taxon>Chloroflexales</taxon>
        <taxon>Chloroflexineae</taxon>
        <taxon>Chloroflexaceae</taxon>
        <taxon>Chloroflexus</taxon>
    </lineage>
</organism>
<dbReference type="SUPFAM" id="SSF161098">
    <property type="entry name" value="MetI-like"/>
    <property type="match status" value="1"/>
</dbReference>
<keyword evidence="6 7" id="KW-0472">Membrane</keyword>
<keyword evidence="3" id="KW-1003">Cell membrane</keyword>
<evidence type="ECO:0000256" key="4">
    <source>
        <dbReference type="ARBA" id="ARBA00022692"/>
    </source>
</evidence>
<gene>
    <name evidence="9" type="ORF">A6A03_15485</name>
</gene>
<feature type="transmembrane region" description="Helical" evidence="7">
    <location>
        <begin position="145"/>
        <end position="163"/>
    </location>
</feature>
<dbReference type="InterPro" id="IPR000515">
    <property type="entry name" value="MetI-like"/>
</dbReference>
<keyword evidence="5 7" id="KW-1133">Transmembrane helix</keyword>
<name>A0A178MAJ6_9CHLR</name>
<feature type="transmembrane region" description="Helical" evidence="7">
    <location>
        <begin position="74"/>
        <end position="99"/>
    </location>
</feature>
<evidence type="ECO:0000256" key="3">
    <source>
        <dbReference type="ARBA" id="ARBA00022475"/>
    </source>
</evidence>
<sequence>MASLILRRPWEKLLAYVVLSITGFVMVFPFIYMVLSSLKPSTEVVQVPPTLWPSEIRWSNYVEVLNIVPLGTQLINTVIVTALVVLGWVITSVLAGYAFARLEFPGREFWFGAYLATLMVPFAVLIVPMYRLMLVFGWVDRLEALIIPWLFTAYGTFLLRQFFMSVPKDLEDAALIDGASHWGILFRIFLPLARPAIATLATFAFLYAWNSFLWPLIIISSPARKVVTQGLVDLQALYAARVDLIMAGSTLAILPTLIVFLFAQRYFIEGIATSGLAGR</sequence>
<dbReference type="PROSITE" id="PS50928">
    <property type="entry name" value="ABC_TM1"/>
    <property type="match status" value="1"/>
</dbReference>
<keyword evidence="4 7" id="KW-0812">Transmembrane</keyword>
<evidence type="ECO:0000313" key="9">
    <source>
        <dbReference type="EMBL" id="OAN45207.1"/>
    </source>
</evidence>
<dbReference type="AlphaFoldDB" id="A0A178MAJ6"/>
<dbReference type="PANTHER" id="PTHR43744:SF12">
    <property type="entry name" value="ABC TRANSPORTER PERMEASE PROTEIN MG189-RELATED"/>
    <property type="match status" value="1"/>
</dbReference>
<feature type="domain" description="ABC transmembrane type-1" evidence="8">
    <location>
        <begin position="74"/>
        <end position="263"/>
    </location>
</feature>
<evidence type="ECO:0000256" key="7">
    <source>
        <dbReference type="RuleBase" id="RU363032"/>
    </source>
</evidence>
<reference evidence="9 10" key="1">
    <citation type="submission" date="2016-04" db="EMBL/GenBank/DDBJ databases">
        <title>Chloroflexus islandicus sp. nov., a thermophilic filamentous anoxygenic phototrophic bacterium from geyser Strokkur (Iceland).</title>
        <authorList>
            <person name="Gaisin V.A."/>
            <person name="Kalashnikov A.M."/>
            <person name="Sukhacheva M.V."/>
            <person name="Grouzdev D.S."/>
            <person name="Ivanov T.M."/>
            <person name="Kuznetsov B."/>
            <person name="Gorlenko V.M."/>
        </authorList>
    </citation>
    <scope>NUCLEOTIDE SEQUENCE [LARGE SCALE GENOMIC DNA]</scope>
    <source>
        <strain evidence="10">isl-2</strain>
    </source>
</reference>
<feature type="transmembrane region" description="Helical" evidence="7">
    <location>
        <begin position="13"/>
        <end position="35"/>
    </location>
</feature>
<dbReference type="EMBL" id="LWQS01000058">
    <property type="protein sequence ID" value="OAN45207.1"/>
    <property type="molecule type" value="Genomic_DNA"/>
</dbReference>
<accession>A0A178MAJ6</accession>
<dbReference type="STRING" id="1707952.A6A03_15485"/>
<evidence type="ECO:0000313" key="10">
    <source>
        <dbReference type="Proteomes" id="UP000078287"/>
    </source>
</evidence>
<dbReference type="RefSeq" id="WP_066788062.1">
    <property type="nucleotide sequence ID" value="NZ_LWQS01000058.1"/>
</dbReference>
<feature type="transmembrane region" description="Helical" evidence="7">
    <location>
        <begin position="184"/>
        <end position="209"/>
    </location>
</feature>
<dbReference type="CDD" id="cd06261">
    <property type="entry name" value="TM_PBP2"/>
    <property type="match status" value="1"/>
</dbReference>
<dbReference type="Pfam" id="PF00528">
    <property type="entry name" value="BPD_transp_1"/>
    <property type="match status" value="1"/>
</dbReference>
<dbReference type="GO" id="GO:0055085">
    <property type="term" value="P:transmembrane transport"/>
    <property type="evidence" value="ECO:0007669"/>
    <property type="project" value="InterPro"/>
</dbReference>
<feature type="transmembrane region" description="Helical" evidence="7">
    <location>
        <begin position="244"/>
        <end position="263"/>
    </location>
</feature>
<comment type="subcellular location">
    <subcellularLocation>
        <location evidence="1 7">Cell membrane</location>
        <topology evidence="1 7">Multi-pass membrane protein</topology>
    </subcellularLocation>
</comment>
<evidence type="ECO:0000256" key="2">
    <source>
        <dbReference type="ARBA" id="ARBA00022448"/>
    </source>
</evidence>
<dbReference type="Gene3D" id="1.10.3720.10">
    <property type="entry name" value="MetI-like"/>
    <property type="match status" value="1"/>
</dbReference>
<protein>
    <submittedName>
        <fullName evidence="9">Sugar ABC transporter permease</fullName>
    </submittedName>
</protein>
<dbReference type="InterPro" id="IPR035906">
    <property type="entry name" value="MetI-like_sf"/>
</dbReference>
<evidence type="ECO:0000259" key="8">
    <source>
        <dbReference type="PROSITE" id="PS50928"/>
    </source>
</evidence>
<dbReference type="Proteomes" id="UP000078287">
    <property type="component" value="Unassembled WGS sequence"/>
</dbReference>
<evidence type="ECO:0000256" key="5">
    <source>
        <dbReference type="ARBA" id="ARBA00022989"/>
    </source>
</evidence>
<dbReference type="PANTHER" id="PTHR43744">
    <property type="entry name" value="ABC TRANSPORTER PERMEASE PROTEIN MG189-RELATED-RELATED"/>
    <property type="match status" value="1"/>
</dbReference>
<comment type="similarity">
    <text evidence="7">Belongs to the binding-protein-dependent transport system permease family.</text>
</comment>
<keyword evidence="10" id="KW-1185">Reference proteome</keyword>
<evidence type="ECO:0000256" key="6">
    <source>
        <dbReference type="ARBA" id="ARBA00023136"/>
    </source>
</evidence>